<evidence type="ECO:0000259" key="13">
    <source>
        <dbReference type="PROSITE" id="PS50109"/>
    </source>
</evidence>
<dbReference type="InterPro" id="IPR003594">
    <property type="entry name" value="HATPase_dom"/>
</dbReference>
<dbReference type="SUPFAM" id="SSF52172">
    <property type="entry name" value="CheY-like"/>
    <property type="match status" value="1"/>
</dbReference>
<dbReference type="Pfam" id="PF00072">
    <property type="entry name" value="Response_reg"/>
    <property type="match status" value="1"/>
</dbReference>
<keyword evidence="6" id="KW-0418">Kinase</keyword>
<reference evidence="16" key="1">
    <citation type="submission" date="2016-12" db="EMBL/GenBank/DDBJ databases">
        <title>Complete Genome Sequence of Beggiatoa leptomitiformis D-401.</title>
        <authorList>
            <person name="Fomenkov A."/>
            <person name="Vincze T."/>
            <person name="Grabovich M."/>
            <person name="Anton B.P."/>
            <person name="Dubinina G."/>
            <person name="Orlova M."/>
            <person name="Belousova E."/>
            <person name="Roberts R.J."/>
        </authorList>
    </citation>
    <scope>NUCLEOTIDE SEQUENCE [LARGE SCALE GENOMIC DNA]</scope>
    <source>
        <strain evidence="16">D-401</strain>
    </source>
</reference>
<dbReference type="OrthoDB" id="9792854at2"/>
<keyword evidence="12" id="KW-0472">Membrane</keyword>
<keyword evidence="16" id="KW-1185">Reference proteome</keyword>
<dbReference type="InterPro" id="IPR036097">
    <property type="entry name" value="HisK_dim/P_sf"/>
</dbReference>
<evidence type="ECO:0000256" key="9">
    <source>
        <dbReference type="ARBA" id="ARBA00064003"/>
    </source>
</evidence>
<evidence type="ECO:0000256" key="6">
    <source>
        <dbReference type="ARBA" id="ARBA00022777"/>
    </source>
</evidence>
<feature type="transmembrane region" description="Helical" evidence="12">
    <location>
        <begin position="20"/>
        <end position="43"/>
    </location>
</feature>
<gene>
    <name evidence="15" type="ORF">BLE401_04925</name>
</gene>
<feature type="domain" description="Histidine kinase" evidence="13">
    <location>
        <begin position="248"/>
        <end position="469"/>
    </location>
</feature>
<keyword evidence="4" id="KW-0808">Transferase</keyword>
<sequence>MLKIPSQKPPASEHTTSLTPIHKGMIVCLILLLLIIANSFLVLQHIQRDFQESISQQTIQQKNLTALYQAIQRRFIYLQQLALINNPATRQNIYYQLKQQQEIILDKQQQLTELPLFSQVHQPLEDISHINTQLIAQYRQFIDTTLTDLPFNKERFLSDNIYPLETQLEQYLTQLIETQQNSTPQAIKNSDYQWFIWIGIGAIFCTLLLFFTLGILIGRYLKNLQKQLNWVSETAESANQAKTNFLTNISHEIRTPLNAVVGVTHLLRKTELTHNQQELIETIQRSSQEFLQLIDNILDFSKIDTGQLTLEEEVFELQQAIDKILRRIAPKALSKNIQLTLMLDRNVPLAVFGDMIRFQQILGHLMDNAVKFTEKGEIILTVTRHLLNDNKIELFCTVKDTGVGIPIEQLDSLFKSFSQLDTSVTRRHGGTGLGLAICQQLCQLMGGTIWVESQVNHGSNFSFTVTFTLPPHVAIEEAPFCPPTTSTPLRILVVEDNETSRKVAALLFNSMGYEVDLANDGQEAIKAVNRHVYDIVFMDIQMPEMDGIEATRRIHEAWPIDQRPYIIAMTAHALRGDREKCLAAGMNDYIAKPVRPPELLAVINRWQSSLNAQTHNNPWIKIVVTDTMDSLS</sequence>
<feature type="transmembrane region" description="Helical" evidence="12">
    <location>
        <begin position="194"/>
        <end position="217"/>
    </location>
</feature>
<evidence type="ECO:0000313" key="16">
    <source>
        <dbReference type="Proteomes" id="UP000234271"/>
    </source>
</evidence>
<dbReference type="InterPro" id="IPR005467">
    <property type="entry name" value="His_kinase_dom"/>
</dbReference>
<comment type="subunit">
    <text evidence="9">At low DSF concentrations, interacts with RpfF.</text>
</comment>
<name>A0A2N9YCE5_9GAMM</name>
<dbReference type="PROSITE" id="PS50110">
    <property type="entry name" value="RESPONSE_REGULATORY"/>
    <property type="match status" value="1"/>
</dbReference>
<feature type="modified residue" description="4-aspartylphosphate" evidence="11">
    <location>
        <position position="539"/>
    </location>
</feature>
<dbReference type="SMART" id="SM00387">
    <property type="entry name" value="HATPase_c"/>
    <property type="match status" value="1"/>
</dbReference>
<dbReference type="Pfam" id="PF00512">
    <property type="entry name" value="HisKA"/>
    <property type="match status" value="1"/>
</dbReference>
<dbReference type="CDD" id="cd16922">
    <property type="entry name" value="HATPase_EvgS-ArcB-TorS-like"/>
    <property type="match status" value="1"/>
</dbReference>
<evidence type="ECO:0000256" key="7">
    <source>
        <dbReference type="ARBA" id="ARBA00022840"/>
    </source>
</evidence>
<keyword evidence="8" id="KW-0902">Two-component regulatory system</keyword>
<evidence type="ECO:0000256" key="5">
    <source>
        <dbReference type="ARBA" id="ARBA00022741"/>
    </source>
</evidence>
<dbReference type="SUPFAM" id="SSF47384">
    <property type="entry name" value="Homodimeric domain of signal transducing histidine kinase"/>
    <property type="match status" value="1"/>
</dbReference>
<dbReference type="CDD" id="cd17546">
    <property type="entry name" value="REC_hyHK_CKI1_RcsC-like"/>
    <property type="match status" value="1"/>
</dbReference>
<feature type="domain" description="Response regulatory" evidence="14">
    <location>
        <begin position="490"/>
        <end position="607"/>
    </location>
</feature>
<evidence type="ECO:0000256" key="10">
    <source>
        <dbReference type="ARBA" id="ARBA00068150"/>
    </source>
</evidence>
<dbReference type="Pfam" id="PF02518">
    <property type="entry name" value="HATPase_c"/>
    <property type="match status" value="1"/>
</dbReference>
<keyword evidence="5" id="KW-0547">Nucleotide-binding</keyword>
<dbReference type="InterPro" id="IPR011006">
    <property type="entry name" value="CheY-like_superfamily"/>
</dbReference>
<dbReference type="SMART" id="SM00448">
    <property type="entry name" value="REC"/>
    <property type="match status" value="1"/>
</dbReference>
<evidence type="ECO:0000256" key="3">
    <source>
        <dbReference type="ARBA" id="ARBA00022553"/>
    </source>
</evidence>
<dbReference type="GO" id="GO:0005524">
    <property type="term" value="F:ATP binding"/>
    <property type="evidence" value="ECO:0007669"/>
    <property type="project" value="UniProtKB-KW"/>
</dbReference>
<keyword evidence="12" id="KW-0812">Transmembrane</keyword>
<evidence type="ECO:0000256" key="2">
    <source>
        <dbReference type="ARBA" id="ARBA00012438"/>
    </source>
</evidence>
<evidence type="ECO:0000256" key="8">
    <source>
        <dbReference type="ARBA" id="ARBA00023012"/>
    </source>
</evidence>
<proteinExistence type="predicted"/>
<organism evidence="15 16">
    <name type="scientific">Beggiatoa leptomitoformis</name>
    <dbReference type="NCBI Taxonomy" id="288004"/>
    <lineage>
        <taxon>Bacteria</taxon>
        <taxon>Pseudomonadati</taxon>
        <taxon>Pseudomonadota</taxon>
        <taxon>Gammaproteobacteria</taxon>
        <taxon>Thiotrichales</taxon>
        <taxon>Thiotrichaceae</taxon>
        <taxon>Beggiatoa</taxon>
    </lineage>
</organism>
<dbReference type="Gene3D" id="3.40.50.2300">
    <property type="match status" value="1"/>
</dbReference>
<dbReference type="SUPFAM" id="SSF55874">
    <property type="entry name" value="ATPase domain of HSP90 chaperone/DNA topoisomerase II/histidine kinase"/>
    <property type="match status" value="1"/>
</dbReference>
<dbReference type="InterPro" id="IPR003661">
    <property type="entry name" value="HisK_dim/P_dom"/>
</dbReference>
<dbReference type="PRINTS" id="PR00344">
    <property type="entry name" value="BCTRLSENSOR"/>
</dbReference>
<evidence type="ECO:0000256" key="11">
    <source>
        <dbReference type="PROSITE-ProRule" id="PRU00169"/>
    </source>
</evidence>
<keyword evidence="12" id="KW-1133">Transmembrane helix</keyword>
<evidence type="ECO:0000256" key="4">
    <source>
        <dbReference type="ARBA" id="ARBA00022679"/>
    </source>
</evidence>
<dbReference type="InterPro" id="IPR004358">
    <property type="entry name" value="Sig_transdc_His_kin-like_C"/>
</dbReference>
<evidence type="ECO:0000256" key="1">
    <source>
        <dbReference type="ARBA" id="ARBA00000085"/>
    </source>
</evidence>
<evidence type="ECO:0000259" key="14">
    <source>
        <dbReference type="PROSITE" id="PS50110"/>
    </source>
</evidence>
<dbReference type="Proteomes" id="UP000234271">
    <property type="component" value="Chromosome"/>
</dbReference>
<dbReference type="SMART" id="SM00388">
    <property type="entry name" value="HisKA"/>
    <property type="match status" value="1"/>
</dbReference>
<dbReference type="AlphaFoldDB" id="A0A2N9YCE5"/>
<dbReference type="FunFam" id="3.30.565.10:FF:000010">
    <property type="entry name" value="Sensor histidine kinase RcsC"/>
    <property type="match status" value="1"/>
</dbReference>
<comment type="catalytic activity">
    <reaction evidence="1">
        <text>ATP + protein L-histidine = ADP + protein N-phospho-L-histidine.</text>
        <dbReference type="EC" id="2.7.13.3"/>
    </reaction>
</comment>
<dbReference type="PANTHER" id="PTHR45339">
    <property type="entry name" value="HYBRID SIGNAL TRANSDUCTION HISTIDINE KINASE J"/>
    <property type="match status" value="1"/>
</dbReference>
<keyword evidence="3 11" id="KW-0597">Phosphoprotein</keyword>
<keyword evidence="7" id="KW-0067">ATP-binding</keyword>
<accession>A0A2N9YCE5</accession>
<protein>
    <recommendedName>
        <fullName evidence="10">Sensory/regulatory protein RpfC</fullName>
        <ecNumber evidence="2">2.7.13.3</ecNumber>
    </recommendedName>
</protein>
<dbReference type="InterPro" id="IPR036890">
    <property type="entry name" value="HATPase_C_sf"/>
</dbReference>
<dbReference type="InterPro" id="IPR001789">
    <property type="entry name" value="Sig_transdc_resp-reg_receiver"/>
</dbReference>
<evidence type="ECO:0000256" key="12">
    <source>
        <dbReference type="SAM" id="Phobius"/>
    </source>
</evidence>
<dbReference type="CDD" id="cd00082">
    <property type="entry name" value="HisKA"/>
    <property type="match status" value="1"/>
</dbReference>
<dbReference type="EC" id="2.7.13.3" evidence="2"/>
<dbReference type="GO" id="GO:0000155">
    <property type="term" value="F:phosphorelay sensor kinase activity"/>
    <property type="evidence" value="ECO:0007669"/>
    <property type="project" value="InterPro"/>
</dbReference>
<dbReference type="FunFam" id="1.10.287.130:FF:000002">
    <property type="entry name" value="Two-component osmosensing histidine kinase"/>
    <property type="match status" value="1"/>
</dbReference>
<dbReference type="EMBL" id="CP018889">
    <property type="protein sequence ID" value="AUI68104.2"/>
    <property type="molecule type" value="Genomic_DNA"/>
</dbReference>
<dbReference type="RefSeq" id="WP_083991381.1">
    <property type="nucleotide sequence ID" value="NZ_CP012373.2"/>
</dbReference>
<dbReference type="Gene3D" id="1.10.287.130">
    <property type="match status" value="1"/>
</dbReference>
<dbReference type="PANTHER" id="PTHR45339:SF1">
    <property type="entry name" value="HYBRID SIGNAL TRANSDUCTION HISTIDINE KINASE J"/>
    <property type="match status" value="1"/>
</dbReference>
<dbReference type="PROSITE" id="PS50109">
    <property type="entry name" value="HIS_KIN"/>
    <property type="match status" value="1"/>
</dbReference>
<dbReference type="Gene3D" id="3.30.565.10">
    <property type="entry name" value="Histidine kinase-like ATPase, C-terminal domain"/>
    <property type="match status" value="1"/>
</dbReference>
<evidence type="ECO:0000313" key="15">
    <source>
        <dbReference type="EMBL" id="AUI68104.2"/>
    </source>
</evidence>